<evidence type="ECO:0000313" key="1">
    <source>
        <dbReference type="EMBL" id="OQP75505.1"/>
    </source>
</evidence>
<dbReference type="AlphaFoldDB" id="A0A1V9GY45"/>
<proteinExistence type="predicted"/>
<dbReference type="EMBL" id="JPYI02000093">
    <property type="protein sequence ID" value="OQP75505.1"/>
    <property type="molecule type" value="Genomic_DNA"/>
</dbReference>
<name>A0A1V9GY45_9XANT</name>
<dbReference type="Proteomes" id="UP000050546">
    <property type="component" value="Unassembled WGS sequence"/>
</dbReference>
<gene>
    <name evidence="1" type="ORF">IM53_017685</name>
</gene>
<accession>A0A1V9GY45</accession>
<comment type="caution">
    <text evidence="1">The sequence shown here is derived from an EMBL/GenBank/DDBJ whole genome shotgun (WGS) entry which is preliminary data.</text>
</comment>
<organism evidence="1 2">
    <name type="scientific">Xanthomonas phaseoli pv. dieffenbachiae</name>
    <dbReference type="NCBI Taxonomy" id="92828"/>
    <lineage>
        <taxon>Bacteria</taxon>
        <taxon>Pseudomonadati</taxon>
        <taxon>Pseudomonadota</taxon>
        <taxon>Gammaproteobacteria</taxon>
        <taxon>Lysobacterales</taxon>
        <taxon>Lysobacteraceae</taxon>
        <taxon>Xanthomonas</taxon>
    </lineage>
</organism>
<reference evidence="1 2" key="2">
    <citation type="journal article" date="2017" name="Plant Pathol.">
        <title>Pathogenicity and virulence gene content of Xanthomonas strains infecting Araceae, formerly known as Xanthomonas axonopodis pv. dieffenbachiae.</title>
        <authorList>
            <person name="Constantin E.C."/>
            <person name="Haegeman A."/>
            <person name="Van Vaerenbergh J."/>
            <person name="Baeyen S."/>
            <person name="Van Malderghem C."/>
            <person name="Maes M."/>
            <person name="Cottyn B."/>
        </authorList>
    </citation>
    <scope>NUCLEOTIDE SEQUENCE [LARGE SCALE GENOMIC DNA]</scope>
    <source>
        <strain evidence="1 2">LMG 25940</strain>
    </source>
</reference>
<evidence type="ECO:0000313" key="2">
    <source>
        <dbReference type="Proteomes" id="UP000050546"/>
    </source>
</evidence>
<sequence length="45" mass="4767">MHADLAASSTVTWEHDAAPFAAAAAGDLPAFNDEELAWLMELVPL</sequence>
<protein>
    <submittedName>
        <fullName evidence="1">Uncharacterized protein</fullName>
    </submittedName>
</protein>
<reference evidence="1 2" key="1">
    <citation type="journal article" date="2016" name="Plant Pathol.">
        <title>Genetic characterization of strains named as Xanthomonas axonopodis pv. dieffenbachiae leads to a taxonomic revision of the X. axonopodis species complex.</title>
        <authorList>
            <person name="Constantin E.C."/>
            <person name="Cleenwerck I."/>
            <person name="Maes M."/>
            <person name="Baeyen S."/>
            <person name="Van Malderghem C."/>
            <person name="De Vos P."/>
            <person name="Cottyn B."/>
        </authorList>
    </citation>
    <scope>NUCLEOTIDE SEQUENCE [LARGE SCALE GENOMIC DNA]</scope>
    <source>
        <strain evidence="1 2">LMG 25940</strain>
    </source>
</reference>